<dbReference type="InterPro" id="IPR013083">
    <property type="entry name" value="Znf_RING/FYVE/PHD"/>
</dbReference>
<evidence type="ECO:0000256" key="8">
    <source>
        <dbReference type="ARBA" id="ARBA00023136"/>
    </source>
</evidence>
<dbReference type="InterPro" id="IPR017907">
    <property type="entry name" value="Znf_RING_CS"/>
</dbReference>
<feature type="region of interest" description="Disordered" evidence="10">
    <location>
        <begin position="165"/>
        <end position="184"/>
    </location>
</feature>
<dbReference type="GO" id="GO:0008270">
    <property type="term" value="F:zinc ion binding"/>
    <property type="evidence" value="ECO:0007669"/>
    <property type="project" value="UniProtKB-KW"/>
</dbReference>
<feature type="transmembrane region" description="Helical" evidence="11">
    <location>
        <begin position="254"/>
        <end position="275"/>
    </location>
</feature>
<dbReference type="SMART" id="SM00184">
    <property type="entry name" value="RING"/>
    <property type="match status" value="1"/>
</dbReference>
<evidence type="ECO:0000313" key="14">
    <source>
        <dbReference type="EMBL" id="JAC71189.1"/>
    </source>
</evidence>
<protein>
    <submittedName>
        <fullName evidence="14">Ring u-box superfamily protein</fullName>
    </submittedName>
</protein>
<feature type="compositionally biased region" description="Polar residues" evidence="10">
    <location>
        <begin position="1"/>
        <end position="22"/>
    </location>
</feature>
<keyword evidence="8 11" id="KW-0472">Membrane</keyword>
<dbReference type="InterPro" id="IPR001841">
    <property type="entry name" value="Znf_RING"/>
</dbReference>
<feature type="transmembrane region" description="Helical" evidence="11">
    <location>
        <begin position="206"/>
        <end position="233"/>
    </location>
</feature>
<dbReference type="GO" id="GO:1904294">
    <property type="term" value="P:positive regulation of ERAD pathway"/>
    <property type="evidence" value="ECO:0007669"/>
    <property type="project" value="InterPro"/>
</dbReference>
<feature type="domain" description="RING-type" evidence="12">
    <location>
        <begin position="422"/>
        <end position="460"/>
    </location>
</feature>
<dbReference type="SUPFAM" id="SSF57850">
    <property type="entry name" value="RING/U-box"/>
    <property type="match status" value="1"/>
</dbReference>
<gene>
    <name evidence="13" type="ORF">TSPGSL018_14552</name>
    <name evidence="14" type="ORF">TSPGSL018_2470</name>
</gene>
<dbReference type="InterPro" id="IPR044235">
    <property type="entry name" value="RNFT1/2"/>
</dbReference>
<evidence type="ECO:0000256" key="11">
    <source>
        <dbReference type="SAM" id="Phobius"/>
    </source>
</evidence>
<keyword evidence="2 11" id="KW-0812">Transmembrane</keyword>
<evidence type="ECO:0000256" key="7">
    <source>
        <dbReference type="ARBA" id="ARBA00022989"/>
    </source>
</evidence>
<evidence type="ECO:0000256" key="5">
    <source>
        <dbReference type="ARBA" id="ARBA00022786"/>
    </source>
</evidence>
<dbReference type="Pfam" id="PF00097">
    <property type="entry name" value="zf-C3HC4"/>
    <property type="match status" value="1"/>
</dbReference>
<feature type="region of interest" description="Disordered" evidence="10">
    <location>
        <begin position="111"/>
        <end position="136"/>
    </location>
</feature>
<feature type="compositionally biased region" description="Low complexity" evidence="10">
    <location>
        <begin position="165"/>
        <end position="182"/>
    </location>
</feature>
<reference evidence="14" key="1">
    <citation type="submission" date="2014-05" db="EMBL/GenBank/DDBJ databases">
        <title>The transcriptome of the halophilic microalga Tetraselmis sp. GSL018 isolated from the Great Salt Lake, Utah.</title>
        <authorList>
            <person name="Jinkerson R.E."/>
            <person name="D'Adamo S."/>
            <person name="Posewitz M.C."/>
        </authorList>
    </citation>
    <scope>NUCLEOTIDE SEQUENCE</scope>
    <source>
        <strain evidence="14">GSL018</strain>
    </source>
</reference>
<accession>A0A061RKC9</accession>
<dbReference type="PROSITE" id="PS00518">
    <property type="entry name" value="ZF_RING_1"/>
    <property type="match status" value="1"/>
</dbReference>
<evidence type="ECO:0000256" key="3">
    <source>
        <dbReference type="ARBA" id="ARBA00022723"/>
    </source>
</evidence>
<evidence type="ECO:0000259" key="12">
    <source>
        <dbReference type="PROSITE" id="PS50089"/>
    </source>
</evidence>
<dbReference type="GO" id="GO:0016020">
    <property type="term" value="C:membrane"/>
    <property type="evidence" value="ECO:0007669"/>
    <property type="project" value="UniProtKB-SubCell"/>
</dbReference>
<keyword evidence="7 11" id="KW-1133">Transmembrane helix</keyword>
<evidence type="ECO:0000313" key="13">
    <source>
        <dbReference type="EMBL" id="JAC66070.1"/>
    </source>
</evidence>
<dbReference type="Gene3D" id="3.30.40.10">
    <property type="entry name" value="Zinc/RING finger domain, C3HC4 (zinc finger)"/>
    <property type="match status" value="1"/>
</dbReference>
<evidence type="ECO:0000256" key="6">
    <source>
        <dbReference type="ARBA" id="ARBA00022833"/>
    </source>
</evidence>
<dbReference type="CDD" id="cd16532">
    <property type="entry name" value="RING-HC_RNFT1-like"/>
    <property type="match status" value="1"/>
</dbReference>
<evidence type="ECO:0000256" key="10">
    <source>
        <dbReference type="SAM" id="MobiDB-lite"/>
    </source>
</evidence>
<keyword evidence="6" id="KW-0862">Zinc</keyword>
<dbReference type="GO" id="GO:0061630">
    <property type="term" value="F:ubiquitin protein ligase activity"/>
    <property type="evidence" value="ECO:0007669"/>
    <property type="project" value="InterPro"/>
</dbReference>
<keyword evidence="3" id="KW-0479">Metal-binding</keyword>
<evidence type="ECO:0000256" key="4">
    <source>
        <dbReference type="ARBA" id="ARBA00022771"/>
    </source>
</evidence>
<keyword evidence="5" id="KW-0833">Ubl conjugation pathway</keyword>
<dbReference type="AlphaFoldDB" id="A0A061RKC9"/>
<dbReference type="PANTHER" id="PTHR15860">
    <property type="entry name" value="UNCHARACTERIZED RING FINGER-CONTAINING PROTEIN"/>
    <property type="match status" value="1"/>
</dbReference>
<proteinExistence type="predicted"/>
<evidence type="ECO:0000256" key="9">
    <source>
        <dbReference type="PROSITE-ProRule" id="PRU00175"/>
    </source>
</evidence>
<keyword evidence="4 9" id="KW-0863">Zinc-finger</keyword>
<dbReference type="EMBL" id="GBEZ01020615">
    <property type="protein sequence ID" value="JAC66070.1"/>
    <property type="molecule type" value="Transcribed_RNA"/>
</dbReference>
<dbReference type="InterPro" id="IPR018957">
    <property type="entry name" value="Znf_C3HC4_RING-type"/>
</dbReference>
<organism evidence="14">
    <name type="scientific">Tetraselmis sp. GSL018</name>
    <dbReference type="NCBI Taxonomy" id="582737"/>
    <lineage>
        <taxon>Eukaryota</taxon>
        <taxon>Viridiplantae</taxon>
        <taxon>Chlorophyta</taxon>
        <taxon>core chlorophytes</taxon>
        <taxon>Chlorodendrophyceae</taxon>
        <taxon>Chlorodendrales</taxon>
        <taxon>Chlorodendraceae</taxon>
        <taxon>Tetraselmis</taxon>
    </lineage>
</organism>
<dbReference type="PROSITE" id="PS50089">
    <property type="entry name" value="ZF_RING_2"/>
    <property type="match status" value="1"/>
</dbReference>
<evidence type="ECO:0000256" key="1">
    <source>
        <dbReference type="ARBA" id="ARBA00004141"/>
    </source>
</evidence>
<sequence length="483" mass="52510">MDGSASSSQDVLAQATSRSPQGGLQLERSPEPQGLPSRGSGAALSSTVIHRRAHPDDELLGRPVSGALRSAQSPSTSEPGPVRGGREAGRQSLSDSLRGLLTRLSELREVEEDALPGPSSVPQPNPANGHDADQDQGSIQDLLLRELSRRSQDRRSGELSAAALAAAGGSVDEGTEGTAAEAAARHRMGSASGMELQAVAVWLEHLLPFLLLLFLVFLYHHWMGLLIFCWLMAASMRGNDILQRQVSNHQEKSVPRIIVALGFFLVHIVIVLYLLQSEDVQFLYGALLPGSLSSVWDALYIASLADMLVRFCGMWVKAGVLAFLPRGKPSKRQGQLMTAVEYMLLTARTASPSGVWYKYFLSCGLGPVTASVFAGCYLSLKLSSFLGKLSFAMQAVRTLVDSRTPYGQYASHEEVMEVGNCCSICQEEMKNPLRLPCKHIFCEACVSEWFERERTCPLCRQVIREAGIRSFADGRTTTAPQVF</sequence>
<dbReference type="EMBL" id="GBEZ01014927">
    <property type="protein sequence ID" value="JAC71189.1"/>
    <property type="molecule type" value="Transcribed_RNA"/>
</dbReference>
<dbReference type="PANTHER" id="PTHR15860:SF0">
    <property type="entry name" value="LP20373P"/>
    <property type="match status" value="1"/>
</dbReference>
<feature type="region of interest" description="Disordered" evidence="10">
    <location>
        <begin position="1"/>
        <end position="96"/>
    </location>
</feature>
<comment type="subcellular location">
    <subcellularLocation>
        <location evidence="1">Membrane</location>
        <topology evidence="1">Multi-pass membrane protein</topology>
    </subcellularLocation>
</comment>
<evidence type="ECO:0000256" key="2">
    <source>
        <dbReference type="ARBA" id="ARBA00022692"/>
    </source>
</evidence>
<name>A0A061RKC9_9CHLO</name>